<evidence type="ECO:0000256" key="3">
    <source>
        <dbReference type="SAM" id="MobiDB-lite"/>
    </source>
</evidence>
<feature type="region of interest" description="Disordered" evidence="3">
    <location>
        <begin position="109"/>
        <end position="271"/>
    </location>
</feature>
<feature type="domain" description="SH3" evidence="4">
    <location>
        <begin position="659"/>
        <end position="718"/>
    </location>
</feature>
<reference evidence="5" key="1">
    <citation type="submission" date="2021-04" db="EMBL/GenBank/DDBJ databases">
        <authorList>
            <consortium name="Wellcome Sanger Institute Data Sharing"/>
        </authorList>
    </citation>
    <scope>NUCLEOTIDE SEQUENCE [LARGE SCALE GENOMIC DNA]</scope>
</reference>
<name>A0A3Q1JQK6_ANATE</name>
<feature type="domain" description="SH3" evidence="4">
    <location>
        <begin position="738"/>
        <end position="797"/>
    </location>
</feature>
<dbReference type="InterPro" id="IPR050670">
    <property type="entry name" value="STAM"/>
</dbReference>
<feature type="domain" description="SH3" evidence="4">
    <location>
        <begin position="978"/>
        <end position="1036"/>
    </location>
</feature>
<evidence type="ECO:0000256" key="2">
    <source>
        <dbReference type="PROSITE-ProRule" id="PRU00192"/>
    </source>
</evidence>
<dbReference type="SMART" id="SM00326">
    <property type="entry name" value="SH3"/>
    <property type="match status" value="5"/>
</dbReference>
<keyword evidence="6" id="KW-1185">Reference proteome</keyword>
<dbReference type="PANTHER" id="PTHR45929:SF2">
    <property type="entry name" value="SIGNAL TRANSDUCING ADAPTER MOLECULE 1"/>
    <property type="match status" value="1"/>
</dbReference>
<evidence type="ECO:0000259" key="4">
    <source>
        <dbReference type="PROSITE" id="PS50002"/>
    </source>
</evidence>
<dbReference type="PROSITE" id="PS50002">
    <property type="entry name" value="SH3"/>
    <property type="match status" value="5"/>
</dbReference>
<gene>
    <name evidence="5" type="primary">SH3D19</name>
</gene>
<dbReference type="Proteomes" id="UP000265040">
    <property type="component" value="Chromosome 1"/>
</dbReference>
<reference evidence="5" key="3">
    <citation type="submission" date="2025-09" db="UniProtKB">
        <authorList>
            <consortium name="Ensembl"/>
        </authorList>
    </citation>
    <scope>IDENTIFICATION</scope>
</reference>
<feature type="domain" description="SH3" evidence="4">
    <location>
        <begin position="814"/>
        <end position="873"/>
    </location>
</feature>
<dbReference type="InterPro" id="IPR001452">
    <property type="entry name" value="SH3_domain"/>
</dbReference>
<feature type="domain" description="SH3" evidence="4">
    <location>
        <begin position="907"/>
        <end position="966"/>
    </location>
</feature>
<dbReference type="InterPro" id="IPR036028">
    <property type="entry name" value="SH3-like_dom_sf"/>
</dbReference>
<feature type="compositionally biased region" description="Pro residues" evidence="3">
    <location>
        <begin position="633"/>
        <end position="647"/>
    </location>
</feature>
<evidence type="ECO:0000313" key="5">
    <source>
        <dbReference type="Ensembl" id="ENSATEP00000017161.2"/>
    </source>
</evidence>
<dbReference type="GO" id="GO:0033565">
    <property type="term" value="C:ESCRT-0 complex"/>
    <property type="evidence" value="ECO:0007669"/>
    <property type="project" value="TreeGrafter"/>
</dbReference>
<feature type="region of interest" description="Disordered" evidence="3">
    <location>
        <begin position="537"/>
        <end position="647"/>
    </location>
</feature>
<sequence>MAESRREEDGELERRDVRDVRSRSQTTDHPERKAEHLHSCQGPLSSIRAAIKRTRTISQGDQTRDRRRPEITIVSAEPLASNNWFPGTSVVFAPSQSSWSAGTQTVSQVIQEKTQEEHTVKPTAAPRRSTCTTTSATQTDPVKEDPNSAVPQCTVAPQTAVKRPAGKKPQKPPRPSLPKLVDREVVAETPTDRKAGTNTTASTTNEGQNDSKPDVKQLSQSDSTNTCTRSVTVHWDIPTTAPNETPSSSDSKPSQCPIPLPRIKSRKQPIKEEVNNQILVKLADNSDNIQSDPQEISTNEYLKELLEVFSGENECEAKCGIVNQSDEASQGEDAVGEMSANNGQRNIWARIQAFENQGSTDEGNAAEQAKPELPSRKPSIRPPVAAKPSVAFKPQVNNLIDSYSQNTSPANVPQIPVLGPRPQPSRKPGGSSIKEELEALHSKAALTNKISPVLTKANSIYEAETSTAPTPPANPFKDPLKPNLNINNHNSASLFTENEYMNTLTDHFPVKPQHYVDSNGGSFARQSITKRPTTIRVTGKTGSFTDNFLENPPPLPTHKPVGSLLNQKQSPAPTLSFQDPFQFGPEPSLPPRRTKTLPPRPSPAKPGPGRPPPPTLQATGRSLSVPWETSPKPQMPPRKGPILPPRPKPGHRLYNKYILELPHGIAAVDYNGSNTGELSFQKNEVLLLLEETDRSTFECQVGDTRGRVHKSRMKVITPLGSDVFLPQGAGSAASGGDGYGKRVQVIHDFSPAGPGELELRAGDVVTMVEQVDNEWYKGTCRGSTGFFPISYVKPLSDSPKSLPKRKPKPPPATISGPRCVARFDFEGEHSDELSFSEGDVIQLKEYMGEDWARGKLGVLTGIFPLNFVEIIEDLPPPPSQQQTQPSRRALPGMVASPSAHPAEASNSSEDWVVALYDYAGKSDDDLSIEQGDYILLIQHLDSDWSYGRLNGREGMFPRSYVESTAGPPSCDNQQNEPASGGRARALYNFNSDCDEELTLQVGDIITNLESIDEEWFLGELRGKKGLVPKNYVQVLG</sequence>
<dbReference type="Pfam" id="PF14604">
    <property type="entry name" value="SH3_9"/>
    <property type="match status" value="2"/>
</dbReference>
<reference evidence="5" key="2">
    <citation type="submission" date="2025-08" db="UniProtKB">
        <authorList>
            <consortium name="Ensembl"/>
        </authorList>
    </citation>
    <scope>IDENTIFICATION</scope>
</reference>
<feature type="compositionally biased region" description="Polar residues" evidence="3">
    <location>
        <begin position="564"/>
        <end position="579"/>
    </location>
</feature>
<evidence type="ECO:0000313" key="6">
    <source>
        <dbReference type="Proteomes" id="UP000265040"/>
    </source>
</evidence>
<feature type="region of interest" description="Disordered" evidence="3">
    <location>
        <begin position="358"/>
        <end position="386"/>
    </location>
</feature>
<feature type="region of interest" description="Disordered" evidence="3">
    <location>
        <begin position="796"/>
        <end position="817"/>
    </location>
</feature>
<feature type="compositionally biased region" description="Polar residues" evidence="3">
    <location>
        <begin position="537"/>
        <end position="548"/>
    </location>
</feature>
<dbReference type="Pfam" id="PF00018">
    <property type="entry name" value="SH3_1"/>
    <property type="match status" value="1"/>
</dbReference>
<dbReference type="STRING" id="64144.ENSATEP00000017161"/>
<dbReference type="InterPro" id="IPR035835">
    <property type="entry name" value="Eve1_SH3_3"/>
</dbReference>
<feature type="compositionally biased region" description="Polar residues" evidence="3">
    <location>
        <begin position="401"/>
        <end position="411"/>
    </location>
</feature>
<dbReference type="PANTHER" id="PTHR45929">
    <property type="entry name" value="JAK PATHWAY SIGNAL TRANSDUCTION ADAPTOR MOLECULE"/>
    <property type="match status" value="1"/>
</dbReference>
<feature type="compositionally biased region" description="Basic and acidic residues" evidence="3">
    <location>
        <begin position="1"/>
        <end position="38"/>
    </location>
</feature>
<dbReference type="GO" id="GO:0043328">
    <property type="term" value="P:protein transport to vacuole involved in ubiquitin-dependent protein catabolic process via the multivesicular body sorting pathway"/>
    <property type="evidence" value="ECO:0007669"/>
    <property type="project" value="TreeGrafter"/>
</dbReference>
<feature type="region of interest" description="Disordered" evidence="3">
    <location>
        <begin position="1"/>
        <end position="47"/>
    </location>
</feature>
<organism evidence="5 6">
    <name type="scientific">Anabas testudineus</name>
    <name type="common">Climbing perch</name>
    <name type="synonym">Anthias testudineus</name>
    <dbReference type="NCBI Taxonomy" id="64144"/>
    <lineage>
        <taxon>Eukaryota</taxon>
        <taxon>Metazoa</taxon>
        <taxon>Chordata</taxon>
        <taxon>Craniata</taxon>
        <taxon>Vertebrata</taxon>
        <taxon>Euteleostomi</taxon>
        <taxon>Actinopterygii</taxon>
        <taxon>Neopterygii</taxon>
        <taxon>Teleostei</taxon>
        <taxon>Neoteleostei</taxon>
        <taxon>Acanthomorphata</taxon>
        <taxon>Anabantaria</taxon>
        <taxon>Anabantiformes</taxon>
        <taxon>Anabantoidei</taxon>
        <taxon>Anabantidae</taxon>
        <taxon>Anabas</taxon>
    </lineage>
</organism>
<feature type="compositionally biased region" description="Polar residues" evidence="3">
    <location>
        <begin position="196"/>
        <end position="208"/>
    </location>
</feature>
<feature type="compositionally biased region" description="Polar residues" evidence="3">
    <location>
        <begin position="240"/>
        <end position="254"/>
    </location>
</feature>
<protein>
    <recommendedName>
        <fullName evidence="4">SH3 domain-containing protein</fullName>
    </recommendedName>
</protein>
<accession>A0A3Q1JQK6</accession>
<feature type="compositionally biased region" description="Pro residues" evidence="3">
    <location>
        <begin position="598"/>
        <end position="615"/>
    </location>
</feature>
<dbReference type="GeneTree" id="ENSGT00940000155694"/>
<dbReference type="Pfam" id="PF07653">
    <property type="entry name" value="SH3_2"/>
    <property type="match status" value="1"/>
</dbReference>
<feature type="compositionally biased region" description="Low complexity" evidence="3">
    <location>
        <begin position="122"/>
        <end position="139"/>
    </location>
</feature>
<dbReference type="Ensembl" id="ENSATET00000017451.3">
    <property type="protein sequence ID" value="ENSATEP00000017161.2"/>
    <property type="gene ID" value="ENSATEG00000011940.3"/>
</dbReference>
<dbReference type="InParanoid" id="A0A3Q1JQK6"/>
<feature type="compositionally biased region" description="Polar residues" evidence="3">
    <location>
        <begin position="217"/>
        <end position="231"/>
    </location>
</feature>
<dbReference type="AlphaFoldDB" id="A0A3Q1JQK6"/>
<dbReference type="OMA" id="VHKSCMK"/>
<feature type="region of interest" description="Disordered" evidence="3">
    <location>
        <begin position="401"/>
        <end position="432"/>
    </location>
</feature>
<keyword evidence="1 2" id="KW-0728">SH3 domain</keyword>
<evidence type="ECO:0000256" key="1">
    <source>
        <dbReference type="ARBA" id="ARBA00022443"/>
    </source>
</evidence>
<proteinExistence type="predicted"/>
<dbReference type="CDD" id="cd11816">
    <property type="entry name" value="SH3_Eve1_3"/>
    <property type="match status" value="1"/>
</dbReference>
<feature type="region of interest" description="Disordered" evidence="3">
    <location>
        <begin position="874"/>
        <end position="904"/>
    </location>
</feature>
<dbReference type="PRINTS" id="PR00499">
    <property type="entry name" value="P67PHOX"/>
</dbReference>
<dbReference type="PRINTS" id="PR00452">
    <property type="entry name" value="SH3DOMAIN"/>
</dbReference>
<feature type="compositionally biased region" description="Basic and acidic residues" evidence="3">
    <location>
        <begin position="180"/>
        <end position="195"/>
    </location>
</feature>
<dbReference type="Gene3D" id="2.30.30.40">
    <property type="entry name" value="SH3 Domains"/>
    <property type="match status" value="5"/>
</dbReference>
<dbReference type="SUPFAM" id="SSF50044">
    <property type="entry name" value="SH3-domain"/>
    <property type="match status" value="5"/>
</dbReference>